<keyword evidence="8" id="KW-1185">Reference proteome</keyword>
<keyword evidence="3" id="KW-1133">Transmembrane helix</keyword>
<accession>A0A385Q1I1</accession>
<reference evidence="7 8" key="1">
    <citation type="submission" date="2018-09" db="EMBL/GenBank/DDBJ databases">
        <title>Genome sequencing of Lachnoanaerobaculum umeaense DSM 23576.</title>
        <authorList>
            <person name="Kook J.-K."/>
            <person name="Park S.-N."/>
            <person name="Lim Y.K."/>
        </authorList>
    </citation>
    <scope>NUCLEOTIDE SEQUENCE [LARGE SCALE GENOMIC DNA]</scope>
    <source>
        <strain evidence="8">DSM 23576 \ CCUG 58757</strain>
    </source>
</reference>
<proteinExistence type="predicted"/>
<evidence type="ECO:0000256" key="4">
    <source>
        <dbReference type="ARBA" id="ARBA00023136"/>
    </source>
</evidence>
<protein>
    <submittedName>
        <fullName evidence="7">Uncharacterized protein</fullName>
    </submittedName>
</protein>
<dbReference type="AlphaFoldDB" id="A0A385Q1I1"/>
<dbReference type="Proteomes" id="UP000265562">
    <property type="component" value="Chromosome"/>
</dbReference>
<evidence type="ECO:0000313" key="8">
    <source>
        <dbReference type="Proteomes" id="UP000265562"/>
    </source>
</evidence>
<dbReference type="PANTHER" id="PTHR30168:SF0">
    <property type="entry name" value="INNER MEMBRANE PROTEIN"/>
    <property type="match status" value="1"/>
</dbReference>
<keyword evidence="2" id="KW-0812">Transmembrane</keyword>
<evidence type="ECO:0000256" key="5">
    <source>
        <dbReference type="SAM" id="MobiDB-lite"/>
    </source>
</evidence>
<evidence type="ECO:0000256" key="1">
    <source>
        <dbReference type="ARBA" id="ARBA00004167"/>
    </source>
</evidence>
<dbReference type="PROSITE" id="PS51257">
    <property type="entry name" value="PROKAR_LIPOPROTEIN"/>
    <property type="match status" value="1"/>
</dbReference>
<organism evidence="7 8">
    <name type="scientific">Lachnoanaerobaculum umeaense</name>
    <dbReference type="NCBI Taxonomy" id="617123"/>
    <lineage>
        <taxon>Bacteria</taxon>
        <taxon>Bacillati</taxon>
        <taxon>Bacillota</taxon>
        <taxon>Clostridia</taxon>
        <taxon>Lachnospirales</taxon>
        <taxon>Lachnospiraceae</taxon>
        <taxon>Lachnoanaerobaculum</taxon>
    </lineage>
</organism>
<dbReference type="Pfam" id="PF04228">
    <property type="entry name" value="Zn_peptidase"/>
    <property type="match status" value="1"/>
</dbReference>
<dbReference type="EMBL" id="CP032364">
    <property type="protein sequence ID" value="AYA99437.1"/>
    <property type="molecule type" value="Genomic_DNA"/>
</dbReference>
<gene>
    <name evidence="7" type="ORF">D4A81_05520</name>
</gene>
<evidence type="ECO:0000256" key="6">
    <source>
        <dbReference type="SAM" id="SignalP"/>
    </source>
</evidence>
<sequence length="324" mass="37332">MNLSKKIIIALSLLCTSALFTGCISSSVMSDYYNESKRAKGYSNQTEDGYDTEKSEEEYQESTSQTGNEYSYIKYDIDILDDYDEYDNDYIDDVYYIVGQDITQSEMDYYSMIMALLDRYWSEDYDNARDNTGGYDYFKPILVVYKDEINLLLEGEEAVRSGCFYTSGILFVDSAQMEEVSMDSVAPIDYVMAHEYGHHIQNLLGDMDMVSKRQYKMIAKRDNVGANRLNIRLELQADYYAGRFCDYLEDLGDANDTEILSVDNIVEIIAAADSIGDDVIMGSYYSAELSDHGTADQRKRWFMNGYKDDDFKKRNIFDLNDEQL</sequence>
<keyword evidence="4" id="KW-0472">Membrane</keyword>
<dbReference type="PANTHER" id="PTHR30168">
    <property type="entry name" value="PUTATIVE MEMBRANE PROTEIN YPFJ"/>
    <property type="match status" value="1"/>
</dbReference>
<feature type="compositionally biased region" description="Acidic residues" evidence="5">
    <location>
        <begin position="48"/>
        <end position="60"/>
    </location>
</feature>
<dbReference type="RefSeq" id="WP_111524122.1">
    <property type="nucleotide sequence ID" value="NZ_CP032364.1"/>
</dbReference>
<comment type="subcellular location">
    <subcellularLocation>
        <location evidence="1">Membrane</location>
        <topology evidence="1">Single-pass membrane protein</topology>
    </subcellularLocation>
</comment>
<dbReference type="OrthoDB" id="9774900at2"/>
<evidence type="ECO:0000256" key="3">
    <source>
        <dbReference type="ARBA" id="ARBA00022989"/>
    </source>
</evidence>
<keyword evidence="6" id="KW-0732">Signal</keyword>
<evidence type="ECO:0000256" key="2">
    <source>
        <dbReference type="ARBA" id="ARBA00022692"/>
    </source>
</evidence>
<feature type="signal peptide" evidence="6">
    <location>
        <begin position="1"/>
        <end position="21"/>
    </location>
</feature>
<name>A0A385Q1I1_9FIRM</name>
<feature type="chain" id="PRO_5043926895" evidence="6">
    <location>
        <begin position="22"/>
        <end position="324"/>
    </location>
</feature>
<dbReference type="InterPro" id="IPR007343">
    <property type="entry name" value="Uncharacterised_pept_Zn_put"/>
</dbReference>
<feature type="region of interest" description="Disordered" evidence="5">
    <location>
        <begin position="40"/>
        <end position="67"/>
    </location>
</feature>
<dbReference type="GO" id="GO:0016020">
    <property type="term" value="C:membrane"/>
    <property type="evidence" value="ECO:0007669"/>
    <property type="project" value="UniProtKB-SubCell"/>
</dbReference>
<dbReference type="KEGG" id="lua:D4A81_05520"/>
<evidence type="ECO:0000313" key="7">
    <source>
        <dbReference type="EMBL" id="AYA99437.1"/>
    </source>
</evidence>